<evidence type="ECO:0000313" key="1">
    <source>
        <dbReference type="EMBL" id="KJF60247.1"/>
    </source>
</evidence>
<name>A0A0D8JSJ1_COCIM</name>
<reference evidence="2" key="1">
    <citation type="journal article" date="2009" name="Genome Res.">
        <title>Comparative genomic analyses of the human fungal pathogens Coccidioides and their relatives.</title>
        <authorList>
            <person name="Sharpton T.J."/>
            <person name="Stajich J.E."/>
            <person name="Rounsley S.D."/>
            <person name="Gardner M.J."/>
            <person name="Wortman J.R."/>
            <person name="Jordar V.S."/>
            <person name="Maiti R."/>
            <person name="Kodira C.D."/>
            <person name="Neafsey D.E."/>
            <person name="Zeng Q."/>
            <person name="Hung C.-Y."/>
            <person name="McMahan C."/>
            <person name="Muszewska A."/>
            <person name="Grynberg M."/>
            <person name="Mandel M.A."/>
            <person name="Kellner E.M."/>
            <person name="Barker B.M."/>
            <person name="Galgiani J.N."/>
            <person name="Orbach M.J."/>
            <person name="Kirkland T.N."/>
            <person name="Cole G.T."/>
            <person name="Henn M.R."/>
            <person name="Birren B.W."/>
            <person name="Taylor J.W."/>
        </authorList>
    </citation>
    <scope>NUCLEOTIDE SEQUENCE [LARGE SCALE GENOMIC DNA]</scope>
    <source>
        <strain evidence="2">RS</strain>
    </source>
</reference>
<sequence length="121" mass="14012">MVKKEPFPSSSSPSRIHKLPLFVFRYVTRELVSPLVSPSSQVCATLTKEERISMALGHHSFEHSELITLSRVTIDRRKLKNAGTLCSFFFSHYIRFRILRFRPGQRERGSSRSLISSWEQS</sequence>
<dbReference type="GeneID" id="24163370"/>
<dbReference type="Proteomes" id="UP000001261">
    <property type="component" value="Unassembled WGS sequence"/>
</dbReference>
<dbReference type="VEuPathDB" id="FungiDB:CIMG_10638"/>
<protein>
    <submittedName>
        <fullName evidence="1">Uncharacterized protein</fullName>
    </submittedName>
</protein>
<proteinExistence type="predicted"/>
<dbReference type="EMBL" id="GG704911">
    <property type="protein sequence ID" value="KJF60247.1"/>
    <property type="molecule type" value="Genomic_DNA"/>
</dbReference>
<dbReference type="AlphaFoldDB" id="A0A0D8JSJ1"/>
<evidence type="ECO:0000313" key="2">
    <source>
        <dbReference type="Proteomes" id="UP000001261"/>
    </source>
</evidence>
<dbReference type="KEGG" id="cim:CIMG_10638"/>
<reference evidence="2" key="2">
    <citation type="journal article" date="2010" name="Genome Res.">
        <title>Population genomic sequencing of Coccidioides fungi reveals recent hybridization and transposon control.</title>
        <authorList>
            <person name="Neafsey D.E."/>
            <person name="Barker B.M."/>
            <person name="Sharpton T.J."/>
            <person name="Stajich J.E."/>
            <person name="Park D.J."/>
            <person name="Whiston E."/>
            <person name="Hung C.-Y."/>
            <person name="McMahan C."/>
            <person name="White J."/>
            <person name="Sykes S."/>
            <person name="Heiman D."/>
            <person name="Young S."/>
            <person name="Zeng Q."/>
            <person name="Abouelleil A."/>
            <person name="Aftuck L."/>
            <person name="Bessette D."/>
            <person name="Brown A."/>
            <person name="FitzGerald M."/>
            <person name="Lui A."/>
            <person name="Macdonald J.P."/>
            <person name="Priest M."/>
            <person name="Orbach M.J."/>
            <person name="Galgiani J.N."/>
            <person name="Kirkland T.N."/>
            <person name="Cole G.T."/>
            <person name="Birren B.W."/>
            <person name="Henn M.R."/>
            <person name="Taylor J.W."/>
            <person name="Rounsley S.D."/>
        </authorList>
    </citation>
    <scope>GENOME REANNOTATION</scope>
    <source>
        <strain evidence="2">RS</strain>
    </source>
</reference>
<dbReference type="RefSeq" id="XP_012214268.1">
    <property type="nucleotide sequence ID" value="XM_012358845.1"/>
</dbReference>
<gene>
    <name evidence="1" type="ORF">CIMG_10638</name>
</gene>
<dbReference type="InParanoid" id="A0A0D8JSJ1"/>
<organism evidence="1 2">
    <name type="scientific">Coccidioides immitis (strain RS)</name>
    <name type="common">Valley fever fungus</name>
    <dbReference type="NCBI Taxonomy" id="246410"/>
    <lineage>
        <taxon>Eukaryota</taxon>
        <taxon>Fungi</taxon>
        <taxon>Dikarya</taxon>
        <taxon>Ascomycota</taxon>
        <taxon>Pezizomycotina</taxon>
        <taxon>Eurotiomycetes</taxon>
        <taxon>Eurotiomycetidae</taxon>
        <taxon>Onygenales</taxon>
        <taxon>Onygenaceae</taxon>
        <taxon>Coccidioides</taxon>
    </lineage>
</organism>
<accession>A0A0D8JSJ1</accession>
<keyword evidence="2" id="KW-1185">Reference proteome</keyword>